<organism evidence="2 3">
    <name type="scientific">Pedococcus badiiscoriae</name>
    <dbReference type="NCBI Taxonomy" id="642776"/>
    <lineage>
        <taxon>Bacteria</taxon>
        <taxon>Bacillati</taxon>
        <taxon>Actinomycetota</taxon>
        <taxon>Actinomycetes</taxon>
        <taxon>Micrococcales</taxon>
        <taxon>Intrasporangiaceae</taxon>
        <taxon>Pedococcus</taxon>
    </lineage>
</organism>
<protein>
    <recommendedName>
        <fullName evidence="1">SAV-6107-like HEPN domain-containing protein</fullName>
    </recommendedName>
</protein>
<dbReference type="Pfam" id="PF18726">
    <property type="entry name" value="HEPN_SAV_6107"/>
    <property type="match status" value="1"/>
</dbReference>
<evidence type="ECO:0000259" key="1">
    <source>
        <dbReference type="Pfam" id="PF18726"/>
    </source>
</evidence>
<accession>A0A852WAA7</accession>
<reference evidence="2 3" key="1">
    <citation type="submission" date="2020-07" db="EMBL/GenBank/DDBJ databases">
        <title>Sequencing the genomes of 1000 actinobacteria strains.</title>
        <authorList>
            <person name="Klenk H.-P."/>
        </authorList>
    </citation>
    <scope>NUCLEOTIDE SEQUENCE [LARGE SCALE GENOMIC DNA]</scope>
    <source>
        <strain evidence="2 3">DSM 23987</strain>
    </source>
</reference>
<feature type="domain" description="SAV-6107-like HEPN" evidence="1">
    <location>
        <begin position="30"/>
        <end position="122"/>
    </location>
</feature>
<dbReference type="EMBL" id="JACCAB010000001">
    <property type="protein sequence ID" value="NYG05550.1"/>
    <property type="molecule type" value="Genomic_DNA"/>
</dbReference>
<sequence>MGARSALGAPTGAAATLDLLDRARHSLLEACQSEEIARRYDQAQLGALRAAAAVVATRSTSAHPSTGQSGPRSLWELLPTVAPELSEWAGFFDVVGARRHHDHSAREADDLLRQSELFLDLVCRTLGLPVPRSTHDHLLVPTLVTSTVGTGSGP</sequence>
<name>A0A852WAA7_9MICO</name>
<comment type="caution">
    <text evidence="2">The sequence shown here is derived from an EMBL/GenBank/DDBJ whole genome shotgun (WGS) entry which is preliminary data.</text>
</comment>
<gene>
    <name evidence="2" type="ORF">BJ986_000037</name>
</gene>
<dbReference type="Proteomes" id="UP000573599">
    <property type="component" value="Unassembled WGS sequence"/>
</dbReference>
<dbReference type="AlphaFoldDB" id="A0A852WAA7"/>
<keyword evidence="3" id="KW-1185">Reference proteome</keyword>
<evidence type="ECO:0000313" key="3">
    <source>
        <dbReference type="Proteomes" id="UP000573599"/>
    </source>
</evidence>
<dbReference type="RefSeq" id="WP_179420153.1">
    <property type="nucleotide sequence ID" value="NZ_JACCAB010000001.1"/>
</dbReference>
<evidence type="ECO:0000313" key="2">
    <source>
        <dbReference type="EMBL" id="NYG05550.1"/>
    </source>
</evidence>
<dbReference type="InterPro" id="IPR040891">
    <property type="entry name" value="HEPN_SAV_6107"/>
</dbReference>
<proteinExistence type="predicted"/>